<sequence>MKDQYQINGEIRDREVRVIGSDGAQLGIMSAFAALRLAEESDLDLVKISPTANPPVCKIMDYGKFKFELGKKEKESRKNQKMVEVKEVRLSMTIDTNDLNVKSRQAQKFLEAGNKVMVSIRLRGRQNAHPGLGIEVMNKFFETLGGKAAMDKKPTTEGRNISMMLSPAKQ</sequence>
<accession>A0A9D1Z9E4</accession>
<dbReference type="EMBL" id="DXCO01000035">
    <property type="protein sequence ID" value="HIY78447.1"/>
    <property type="molecule type" value="Genomic_DNA"/>
</dbReference>
<name>A0A9D1Z9E4_9FIRM</name>
<evidence type="ECO:0000259" key="8">
    <source>
        <dbReference type="Pfam" id="PF05198"/>
    </source>
</evidence>
<dbReference type="GO" id="GO:0005829">
    <property type="term" value="C:cytosol"/>
    <property type="evidence" value="ECO:0007669"/>
    <property type="project" value="TreeGrafter"/>
</dbReference>
<evidence type="ECO:0000256" key="4">
    <source>
        <dbReference type="HAMAP-Rule" id="MF_00080"/>
    </source>
</evidence>
<evidence type="ECO:0000259" key="7">
    <source>
        <dbReference type="Pfam" id="PF00707"/>
    </source>
</evidence>
<comment type="subunit">
    <text evidence="4 6">Monomer.</text>
</comment>
<dbReference type="InterPro" id="IPR019814">
    <property type="entry name" value="Translation_initiation_fac_3_N"/>
</dbReference>
<keyword evidence="4" id="KW-0963">Cytoplasm</keyword>
<evidence type="ECO:0000313" key="9">
    <source>
        <dbReference type="EMBL" id="HIY78447.1"/>
    </source>
</evidence>
<dbReference type="InterPro" id="IPR019815">
    <property type="entry name" value="Translation_initiation_fac_3_C"/>
</dbReference>
<dbReference type="Pfam" id="PF00707">
    <property type="entry name" value="IF3_C"/>
    <property type="match status" value="1"/>
</dbReference>
<evidence type="ECO:0000256" key="2">
    <source>
        <dbReference type="ARBA" id="ARBA00022540"/>
    </source>
</evidence>
<dbReference type="Proteomes" id="UP000824135">
    <property type="component" value="Unassembled WGS sequence"/>
</dbReference>
<evidence type="ECO:0000256" key="6">
    <source>
        <dbReference type="RuleBase" id="RU000646"/>
    </source>
</evidence>
<evidence type="ECO:0000256" key="3">
    <source>
        <dbReference type="ARBA" id="ARBA00022917"/>
    </source>
</evidence>
<keyword evidence="3 4" id="KW-0648">Protein biosynthesis</keyword>
<dbReference type="PANTHER" id="PTHR10938">
    <property type="entry name" value="TRANSLATION INITIATION FACTOR IF-3"/>
    <property type="match status" value="1"/>
</dbReference>
<dbReference type="PROSITE" id="PS00938">
    <property type="entry name" value="IF3"/>
    <property type="match status" value="1"/>
</dbReference>
<comment type="caution">
    <text evidence="9">The sequence shown here is derived from an EMBL/GenBank/DDBJ whole genome shotgun (WGS) entry which is preliminary data.</text>
</comment>
<organism evidence="9 10">
    <name type="scientific">Candidatus Borkfalkia excrementavium</name>
    <dbReference type="NCBI Taxonomy" id="2838505"/>
    <lineage>
        <taxon>Bacteria</taxon>
        <taxon>Bacillati</taxon>
        <taxon>Bacillota</taxon>
        <taxon>Clostridia</taxon>
        <taxon>Christensenellales</taxon>
        <taxon>Christensenellaceae</taxon>
        <taxon>Candidatus Borkfalkia</taxon>
    </lineage>
</organism>
<dbReference type="InterPro" id="IPR001288">
    <property type="entry name" value="Translation_initiation_fac_3"/>
</dbReference>
<dbReference type="NCBIfam" id="TIGR00168">
    <property type="entry name" value="infC"/>
    <property type="match status" value="1"/>
</dbReference>
<dbReference type="InterPro" id="IPR036788">
    <property type="entry name" value="T_IF-3_C_sf"/>
</dbReference>
<reference evidence="9" key="1">
    <citation type="journal article" date="2021" name="PeerJ">
        <title>Extensive microbial diversity within the chicken gut microbiome revealed by metagenomics and culture.</title>
        <authorList>
            <person name="Gilroy R."/>
            <person name="Ravi A."/>
            <person name="Getino M."/>
            <person name="Pursley I."/>
            <person name="Horton D.L."/>
            <person name="Alikhan N.F."/>
            <person name="Baker D."/>
            <person name="Gharbi K."/>
            <person name="Hall N."/>
            <person name="Watson M."/>
            <person name="Adriaenssens E.M."/>
            <person name="Foster-Nyarko E."/>
            <person name="Jarju S."/>
            <person name="Secka A."/>
            <person name="Antonio M."/>
            <person name="Oren A."/>
            <person name="Chaudhuri R.R."/>
            <person name="La Ragione R."/>
            <person name="Hildebrand F."/>
            <person name="Pallen M.J."/>
        </authorList>
    </citation>
    <scope>NUCLEOTIDE SEQUENCE</scope>
    <source>
        <strain evidence="9">CHK199-9574</strain>
    </source>
</reference>
<dbReference type="Gene3D" id="3.30.110.10">
    <property type="entry name" value="Translation initiation factor 3 (IF-3), C-terminal domain"/>
    <property type="match status" value="1"/>
</dbReference>
<dbReference type="InterPro" id="IPR036787">
    <property type="entry name" value="T_IF-3_N_sf"/>
</dbReference>
<dbReference type="FunFam" id="3.10.20.80:FF:000001">
    <property type="entry name" value="Translation initiation factor IF-3"/>
    <property type="match status" value="1"/>
</dbReference>
<reference evidence="9" key="2">
    <citation type="submission" date="2021-04" db="EMBL/GenBank/DDBJ databases">
        <authorList>
            <person name="Gilroy R."/>
        </authorList>
    </citation>
    <scope>NUCLEOTIDE SEQUENCE</scope>
    <source>
        <strain evidence="9">CHK199-9574</strain>
    </source>
</reference>
<dbReference type="Gene3D" id="3.10.20.80">
    <property type="entry name" value="Translation initiation factor 3 (IF-3), N-terminal domain"/>
    <property type="match status" value="1"/>
</dbReference>
<comment type="function">
    <text evidence="4 6">IF-3 binds to the 30S ribosomal subunit and shifts the equilibrium between 70S ribosomes and their 50S and 30S subunits in favor of the free subunits, thus enhancing the availability of 30S subunits on which protein synthesis initiation begins.</text>
</comment>
<dbReference type="GO" id="GO:0016020">
    <property type="term" value="C:membrane"/>
    <property type="evidence" value="ECO:0007669"/>
    <property type="project" value="TreeGrafter"/>
</dbReference>
<dbReference type="GO" id="GO:0003743">
    <property type="term" value="F:translation initiation factor activity"/>
    <property type="evidence" value="ECO:0007669"/>
    <property type="project" value="UniProtKB-UniRule"/>
</dbReference>
<dbReference type="SUPFAM" id="SSF55200">
    <property type="entry name" value="Translation initiation factor IF3, C-terminal domain"/>
    <property type="match status" value="1"/>
</dbReference>
<feature type="domain" description="Translation initiation factor 3 C-terminal" evidence="7">
    <location>
        <begin position="83"/>
        <end position="167"/>
    </location>
</feature>
<dbReference type="PANTHER" id="PTHR10938:SF0">
    <property type="entry name" value="TRANSLATION INITIATION FACTOR IF-3, MITOCHONDRIAL"/>
    <property type="match status" value="1"/>
</dbReference>
<dbReference type="GO" id="GO:0032790">
    <property type="term" value="P:ribosome disassembly"/>
    <property type="evidence" value="ECO:0007669"/>
    <property type="project" value="TreeGrafter"/>
</dbReference>
<feature type="domain" description="Translation initiation factor 3 N-terminal" evidence="8">
    <location>
        <begin position="7"/>
        <end position="75"/>
    </location>
</feature>
<keyword evidence="2 4" id="KW-0396">Initiation factor</keyword>
<gene>
    <name evidence="4 9" type="primary">infC</name>
    <name evidence="9" type="ORF">H9728_05320</name>
</gene>
<proteinExistence type="inferred from homology"/>
<dbReference type="GO" id="GO:0043022">
    <property type="term" value="F:ribosome binding"/>
    <property type="evidence" value="ECO:0007669"/>
    <property type="project" value="UniProtKB-ARBA"/>
</dbReference>
<dbReference type="Pfam" id="PF05198">
    <property type="entry name" value="IF3_N"/>
    <property type="match status" value="1"/>
</dbReference>
<dbReference type="HAMAP" id="MF_00080">
    <property type="entry name" value="IF_3"/>
    <property type="match status" value="1"/>
</dbReference>
<dbReference type="SUPFAM" id="SSF54364">
    <property type="entry name" value="Translation initiation factor IF3, N-terminal domain"/>
    <property type="match status" value="1"/>
</dbReference>
<comment type="similarity">
    <text evidence="1 4 6">Belongs to the IF-3 family.</text>
</comment>
<evidence type="ECO:0000313" key="10">
    <source>
        <dbReference type="Proteomes" id="UP000824135"/>
    </source>
</evidence>
<dbReference type="AlphaFoldDB" id="A0A9D1Z9E4"/>
<evidence type="ECO:0000256" key="1">
    <source>
        <dbReference type="ARBA" id="ARBA00005439"/>
    </source>
</evidence>
<dbReference type="FunFam" id="3.30.110.10:FF:000001">
    <property type="entry name" value="Translation initiation factor IF-3"/>
    <property type="match status" value="1"/>
</dbReference>
<protein>
    <recommendedName>
        <fullName evidence="4 5">Translation initiation factor IF-3</fullName>
    </recommendedName>
</protein>
<comment type="subcellular location">
    <subcellularLocation>
        <location evidence="4 6">Cytoplasm</location>
    </subcellularLocation>
</comment>
<evidence type="ECO:0000256" key="5">
    <source>
        <dbReference type="NCBIfam" id="TIGR00168"/>
    </source>
</evidence>
<dbReference type="InterPro" id="IPR019813">
    <property type="entry name" value="Translation_initiation_fac3_CS"/>
</dbReference>